<evidence type="ECO:0000313" key="1">
    <source>
        <dbReference type="EMBL" id="KXV50113.1"/>
    </source>
</evidence>
<accession>A0A149TM64</accession>
<comment type="caution">
    <text evidence="1">The sequence shown here is derived from an EMBL/GenBank/DDBJ whole genome shotgun (WGS) entry which is preliminary data.</text>
</comment>
<dbReference type="AlphaFoldDB" id="A0A149TM64"/>
<name>A0A149TM64_9PROT</name>
<dbReference type="Proteomes" id="UP000075636">
    <property type="component" value="Unassembled WGS sequence"/>
</dbReference>
<dbReference type="EMBL" id="LHZR01000085">
    <property type="protein sequence ID" value="KXV50113.1"/>
    <property type="molecule type" value="Genomic_DNA"/>
</dbReference>
<gene>
    <name evidence="1" type="ORF">AD945_02595</name>
</gene>
<organism evidence="1 2">
    <name type="scientific">Gluconobacter albidus</name>
    <dbReference type="NCBI Taxonomy" id="318683"/>
    <lineage>
        <taxon>Bacteria</taxon>
        <taxon>Pseudomonadati</taxon>
        <taxon>Pseudomonadota</taxon>
        <taxon>Alphaproteobacteria</taxon>
        <taxon>Acetobacterales</taxon>
        <taxon>Acetobacteraceae</taxon>
        <taxon>Gluconobacter</taxon>
    </lineage>
</organism>
<reference evidence="1 2" key="1">
    <citation type="submission" date="2015-06" db="EMBL/GenBank/DDBJ databases">
        <title>Improved classification and identification of acetic acid bacteria using matrix-assisted laser desorption/ionization time-of-flight mass spectrometry; Gluconobacter nephelii and Gluconobacter uchimurae are later heterotypic synonyms of Gluconobacter japonicus and Gluconobacter oxydans, respectively.</title>
        <authorList>
            <person name="Li L."/>
            <person name="Cleenwerck I."/>
            <person name="De Vuyst L."/>
            <person name="Vandamme P."/>
        </authorList>
    </citation>
    <scope>NUCLEOTIDE SEQUENCE [LARGE SCALE GENOMIC DNA]</scope>
    <source>
        <strain evidence="1 2">LMG 1768</strain>
    </source>
</reference>
<proteinExistence type="predicted"/>
<protein>
    <submittedName>
        <fullName evidence="1">Uncharacterized protein</fullName>
    </submittedName>
</protein>
<evidence type="ECO:0000313" key="2">
    <source>
        <dbReference type="Proteomes" id="UP000075636"/>
    </source>
</evidence>
<sequence length="117" mass="13670">MVMLGVMCSKKKSYVLLFRKRNETYHIIIAVFQFLKIAAFESFPSMRVVTKPVPQIWTGRNVLKPHIHVQVRLTDTARPKAINQNAKTICCINSIVDTLHCHFRSNRFHHIYLPTHQ</sequence>